<protein>
    <submittedName>
        <fullName evidence="2">Uncharacterized protein</fullName>
    </submittedName>
</protein>
<evidence type="ECO:0000313" key="3">
    <source>
        <dbReference type="Proteomes" id="UP000031192"/>
    </source>
</evidence>
<gene>
    <name evidence="2" type="ORF">MGU_05695</name>
</gene>
<reference evidence="2 3" key="1">
    <citation type="journal article" date="2014" name="Proc. Natl. Acad. Sci. U.S.A.">
        <title>Trajectory and genomic determinants of fungal-pathogen speciation and host adaptation.</title>
        <authorList>
            <person name="Hu X."/>
            <person name="Xiao G."/>
            <person name="Zheng P."/>
            <person name="Shang Y."/>
            <person name="Su Y."/>
            <person name="Zhang X."/>
            <person name="Liu X."/>
            <person name="Zhan S."/>
            <person name="St Leger R.J."/>
            <person name="Wang C."/>
        </authorList>
    </citation>
    <scope>NUCLEOTIDE SEQUENCE [LARGE SCALE GENOMIC DNA]</scope>
    <source>
        <strain evidence="2 3">ARSEF 977</strain>
    </source>
</reference>
<proteinExistence type="predicted"/>
<organism evidence="2 3">
    <name type="scientific">Metarhizium guizhouense (strain ARSEF 977)</name>
    <dbReference type="NCBI Taxonomy" id="1276136"/>
    <lineage>
        <taxon>Eukaryota</taxon>
        <taxon>Fungi</taxon>
        <taxon>Dikarya</taxon>
        <taxon>Ascomycota</taxon>
        <taxon>Pezizomycotina</taxon>
        <taxon>Sordariomycetes</taxon>
        <taxon>Hypocreomycetidae</taxon>
        <taxon>Hypocreales</taxon>
        <taxon>Clavicipitaceae</taxon>
        <taxon>Metarhizium</taxon>
    </lineage>
</organism>
<name>A0A0B4GJM0_METGA</name>
<evidence type="ECO:0000256" key="1">
    <source>
        <dbReference type="SAM" id="MobiDB-lite"/>
    </source>
</evidence>
<dbReference type="HOGENOM" id="CLU_953413_0_0_1"/>
<accession>A0A0B4GJM0</accession>
<dbReference type="AlphaFoldDB" id="A0A0B4GJM0"/>
<dbReference type="Proteomes" id="UP000031192">
    <property type="component" value="Unassembled WGS sequence"/>
</dbReference>
<sequence length="292" mass="32735">MGVPVVARSYQSKLGWPEGKQKLLAISHPVATIGSAQHPATGSDQLATDLRSEVVIWGIRRQRQALECGNIALRIPVVVRLSHAEATPKAPTLLDCKYNEPVRPHNGSHYRSNMEVPSSEHEHEHEHDLDLDLDLVLVARPCYAARVCILREQRCRHPHCNGGLLGNYWRAHNALIDGQGRLLVPFPSHHVVRCKDQDAARERQKPALVIRSTFPRLPASKRNENETAPSMPWPSPALQGRLHDSDGPFIFDSCTEYIHTYSRAAHVKEGRLKPVWSPESRRPSPEAQSPRA</sequence>
<dbReference type="OrthoDB" id="10342661at2759"/>
<dbReference type="EMBL" id="AZNH01000017">
    <property type="protein sequence ID" value="KID87285.1"/>
    <property type="molecule type" value="Genomic_DNA"/>
</dbReference>
<comment type="caution">
    <text evidence="2">The sequence shown here is derived from an EMBL/GenBank/DDBJ whole genome shotgun (WGS) entry which is preliminary data.</text>
</comment>
<keyword evidence="3" id="KW-1185">Reference proteome</keyword>
<feature type="region of interest" description="Disordered" evidence="1">
    <location>
        <begin position="271"/>
        <end position="292"/>
    </location>
</feature>
<evidence type="ECO:0000313" key="2">
    <source>
        <dbReference type="EMBL" id="KID87285.1"/>
    </source>
</evidence>
<feature type="region of interest" description="Disordered" evidence="1">
    <location>
        <begin position="214"/>
        <end position="239"/>
    </location>
</feature>
<feature type="region of interest" description="Disordered" evidence="1">
    <location>
        <begin position="105"/>
        <end position="125"/>
    </location>
</feature>